<dbReference type="PANTHER" id="PTHR35936">
    <property type="entry name" value="MEMBRANE-BOUND LYTIC MUREIN TRANSGLYCOSYLASE F"/>
    <property type="match status" value="1"/>
</dbReference>
<keyword evidence="7" id="KW-1185">Reference proteome</keyword>
<dbReference type="AlphaFoldDB" id="A0A135L801"/>
<dbReference type="CDD" id="cd13624">
    <property type="entry name" value="PBP2_Arg_Lys_His"/>
    <property type="match status" value="1"/>
</dbReference>
<reference evidence="6 7" key="1">
    <citation type="submission" date="2016-02" db="EMBL/GenBank/DDBJ databases">
        <title>Draft Genome for Tepidibacillus decaturensis nov. sp. Strain Z9, an Anaerobic, Moderately Thermophilic and Heterotrophic Bacterium from Deep Subsurface of the Illinois Basin, USA.</title>
        <authorList>
            <person name="Dong Y."/>
            <person name="Chang J.Y."/>
            <person name="Sanford R."/>
            <person name="Fouke B.W."/>
        </authorList>
    </citation>
    <scope>NUCLEOTIDE SEQUENCE [LARGE SCALE GENOMIC DNA]</scope>
    <source>
        <strain evidence="6 7">Z9</strain>
    </source>
</reference>
<dbReference type="Proteomes" id="UP000070352">
    <property type="component" value="Unassembled WGS sequence"/>
</dbReference>
<organism evidence="6 7">
    <name type="scientific">Tepidibacillus decaturensis</name>
    <dbReference type="NCBI Taxonomy" id="1413211"/>
    <lineage>
        <taxon>Bacteria</taxon>
        <taxon>Bacillati</taxon>
        <taxon>Bacillota</taxon>
        <taxon>Bacilli</taxon>
        <taxon>Bacillales</taxon>
        <taxon>Bacillaceae</taxon>
        <taxon>Tepidibacillus</taxon>
    </lineage>
</organism>
<gene>
    <name evidence="6" type="ORF">U473_10880</name>
</gene>
<comment type="caution">
    <text evidence="6">The sequence shown here is derived from an EMBL/GenBank/DDBJ whole genome shotgun (WGS) entry which is preliminary data.</text>
</comment>
<sequence>MALLSIILLFGVIGLIGCGTSTTSQPSEKTDQGQAADQNAEQTTAEDKTYVVVTNAEFPPFEMTLPSGEIVGFDIDLMNAIAEASGIKIKIQHTGWEAMLKAVENGNADIGASGITIRDDRKEMYDFTDPYFEATQLILLPEGSNISSAKDLEGKNVGFQSGTTGETAAQNIFGKDYKGLKGYADLPTAVNDLFTGRIAAVIGDNAVVAEFVKQNPDKKLQLVKDEAFEKEYYGFIVKKGNQELLSKLQDGLKKIKENGTYQEIYNKYFAE</sequence>
<dbReference type="SUPFAM" id="SSF53850">
    <property type="entry name" value="Periplasmic binding protein-like II"/>
    <property type="match status" value="1"/>
</dbReference>
<proteinExistence type="predicted"/>
<dbReference type="PANTHER" id="PTHR35936:SF17">
    <property type="entry name" value="ARGININE-BINDING EXTRACELLULAR PROTEIN ARTP"/>
    <property type="match status" value="1"/>
</dbReference>
<evidence type="ECO:0000259" key="5">
    <source>
        <dbReference type="SMART" id="SM00062"/>
    </source>
</evidence>
<dbReference type="Gene3D" id="3.40.190.10">
    <property type="entry name" value="Periplasmic binding protein-like II"/>
    <property type="match status" value="2"/>
</dbReference>
<evidence type="ECO:0000313" key="6">
    <source>
        <dbReference type="EMBL" id="KXG45082.1"/>
    </source>
</evidence>
<dbReference type="InterPro" id="IPR001638">
    <property type="entry name" value="Solute-binding_3/MltF_N"/>
</dbReference>
<dbReference type="OrthoDB" id="8613538at2"/>
<keyword evidence="3" id="KW-0449">Lipoprotein</keyword>
<evidence type="ECO:0000256" key="3">
    <source>
        <dbReference type="ARBA" id="ARBA00023288"/>
    </source>
</evidence>
<dbReference type="EMBL" id="LSKU01000001">
    <property type="protein sequence ID" value="KXG45082.1"/>
    <property type="molecule type" value="Genomic_DNA"/>
</dbReference>
<name>A0A135L801_9BACI</name>
<dbReference type="STRING" id="1413211.U473_10880"/>
<keyword evidence="2" id="KW-0564">Palmitate</keyword>
<feature type="compositionally biased region" description="Polar residues" evidence="4">
    <location>
        <begin position="21"/>
        <end position="43"/>
    </location>
</feature>
<dbReference type="Pfam" id="PF00497">
    <property type="entry name" value="SBP_bac_3"/>
    <property type="match status" value="1"/>
</dbReference>
<dbReference type="SMART" id="SM00062">
    <property type="entry name" value="PBPb"/>
    <property type="match status" value="1"/>
</dbReference>
<evidence type="ECO:0000256" key="4">
    <source>
        <dbReference type="SAM" id="MobiDB-lite"/>
    </source>
</evidence>
<protein>
    <recommendedName>
        <fullName evidence="5">Solute-binding protein family 3/N-terminal domain-containing protein</fullName>
    </recommendedName>
</protein>
<keyword evidence="1" id="KW-0732">Signal</keyword>
<evidence type="ECO:0000313" key="7">
    <source>
        <dbReference type="Proteomes" id="UP000070352"/>
    </source>
</evidence>
<accession>A0A135L801</accession>
<feature type="domain" description="Solute-binding protein family 3/N-terminal" evidence="5">
    <location>
        <begin position="49"/>
        <end position="271"/>
    </location>
</feature>
<evidence type="ECO:0000256" key="2">
    <source>
        <dbReference type="ARBA" id="ARBA00023139"/>
    </source>
</evidence>
<feature type="region of interest" description="Disordered" evidence="4">
    <location>
        <begin position="21"/>
        <end position="44"/>
    </location>
</feature>
<evidence type="ECO:0000256" key="1">
    <source>
        <dbReference type="ARBA" id="ARBA00022729"/>
    </source>
</evidence>